<evidence type="ECO:0000313" key="2">
    <source>
        <dbReference type="Proteomes" id="UP001152795"/>
    </source>
</evidence>
<feature type="non-terminal residue" evidence="1">
    <location>
        <position position="108"/>
    </location>
</feature>
<protein>
    <submittedName>
        <fullName evidence="1">Uncharacterized protein</fullName>
    </submittedName>
</protein>
<name>A0A6S7JFL3_PARCT</name>
<keyword evidence="2" id="KW-1185">Reference proteome</keyword>
<accession>A0A6S7JFL3</accession>
<gene>
    <name evidence="1" type="ORF">PACLA_8A083857</name>
</gene>
<organism evidence="1 2">
    <name type="scientific">Paramuricea clavata</name>
    <name type="common">Red gorgonian</name>
    <name type="synonym">Violescent sea-whip</name>
    <dbReference type="NCBI Taxonomy" id="317549"/>
    <lineage>
        <taxon>Eukaryota</taxon>
        <taxon>Metazoa</taxon>
        <taxon>Cnidaria</taxon>
        <taxon>Anthozoa</taxon>
        <taxon>Octocorallia</taxon>
        <taxon>Malacalcyonacea</taxon>
        <taxon>Plexauridae</taxon>
        <taxon>Paramuricea</taxon>
    </lineage>
</organism>
<evidence type="ECO:0000313" key="1">
    <source>
        <dbReference type="EMBL" id="CAB4029578.1"/>
    </source>
</evidence>
<reference evidence="1" key="1">
    <citation type="submission" date="2020-04" db="EMBL/GenBank/DDBJ databases">
        <authorList>
            <person name="Alioto T."/>
            <person name="Alioto T."/>
            <person name="Gomez Garrido J."/>
        </authorList>
    </citation>
    <scope>NUCLEOTIDE SEQUENCE</scope>
    <source>
        <strain evidence="1">A484AB</strain>
    </source>
</reference>
<proteinExistence type="predicted"/>
<dbReference type="EMBL" id="CACRXK020016263">
    <property type="protein sequence ID" value="CAB4029578.1"/>
    <property type="molecule type" value="Genomic_DNA"/>
</dbReference>
<sequence>MWNTINKLTNKKSKTTTITKLNISNDDVTEDPNKISHTFNTYFKTIGENFANELPDTTDAPESYVTPSNSTFQIQNVSEVDVVQLPITLKISKACGHDKIPPKLLQDS</sequence>
<comment type="caution">
    <text evidence="1">The sequence shown here is derived from an EMBL/GenBank/DDBJ whole genome shotgun (WGS) entry which is preliminary data.</text>
</comment>
<dbReference type="Proteomes" id="UP001152795">
    <property type="component" value="Unassembled WGS sequence"/>
</dbReference>
<dbReference type="AlphaFoldDB" id="A0A6S7JFL3"/>